<evidence type="ECO:0000313" key="3">
    <source>
        <dbReference type="EMBL" id="CCG98871.1"/>
    </source>
</evidence>
<dbReference type="KEGG" id="fae:FAES_0860"/>
<dbReference type="Proteomes" id="UP000011058">
    <property type="component" value="Chromosome"/>
</dbReference>
<dbReference type="CDD" id="cd00102">
    <property type="entry name" value="IPT"/>
    <property type="match status" value="1"/>
</dbReference>
<dbReference type="STRING" id="1166018.FAES_0860"/>
<dbReference type="SUPFAM" id="SSF81296">
    <property type="entry name" value="E set domains"/>
    <property type="match status" value="5"/>
</dbReference>
<reference evidence="3 4" key="1">
    <citation type="journal article" date="2012" name="J. Bacteriol.">
        <title>Genome Sequence of Fibrella aestuarina BUZ 2T, a Filamentous Marine Bacterium.</title>
        <authorList>
            <person name="Filippini M."/>
            <person name="Qi W."/>
            <person name="Blom J."/>
            <person name="Goesmann A."/>
            <person name="Smits T.H."/>
            <person name="Bagheri H.C."/>
        </authorList>
    </citation>
    <scope>NUCLEOTIDE SEQUENCE [LARGE SCALE GENOMIC DNA]</scope>
    <source>
        <strain evidence="4">BUZ 2T</strain>
    </source>
</reference>
<feature type="domain" description="IPT/TIG" evidence="2">
    <location>
        <begin position="279"/>
        <end position="360"/>
    </location>
</feature>
<dbReference type="AlphaFoldDB" id="I0K418"/>
<dbReference type="Gene3D" id="2.60.40.10">
    <property type="entry name" value="Immunoglobulins"/>
    <property type="match status" value="8"/>
</dbReference>
<dbReference type="HOGENOM" id="CLU_363210_0_0_10"/>
<dbReference type="InterPro" id="IPR013783">
    <property type="entry name" value="Ig-like_fold"/>
</dbReference>
<evidence type="ECO:0000256" key="1">
    <source>
        <dbReference type="SAM" id="SignalP"/>
    </source>
</evidence>
<gene>
    <name evidence="3" type="ORF">FAES_0860</name>
</gene>
<accession>I0K418</accession>
<proteinExistence type="predicted"/>
<dbReference type="OrthoDB" id="915087at2"/>
<keyword evidence="4" id="KW-1185">Reference proteome</keyword>
<organism evidence="3 4">
    <name type="scientific">Fibrella aestuarina BUZ 2</name>
    <dbReference type="NCBI Taxonomy" id="1166018"/>
    <lineage>
        <taxon>Bacteria</taxon>
        <taxon>Pseudomonadati</taxon>
        <taxon>Bacteroidota</taxon>
        <taxon>Cytophagia</taxon>
        <taxon>Cytophagales</taxon>
        <taxon>Spirosomataceae</taxon>
        <taxon>Fibrella</taxon>
    </lineage>
</organism>
<feature type="signal peptide" evidence="1">
    <location>
        <begin position="1"/>
        <end position="23"/>
    </location>
</feature>
<feature type="chain" id="PRO_5003630964" description="IPT/TIG domain-containing protein" evidence="1">
    <location>
        <begin position="24"/>
        <end position="769"/>
    </location>
</feature>
<keyword evidence="1" id="KW-0732">Signal</keyword>
<dbReference type="PATRIC" id="fig|1166018.3.peg.2577"/>
<dbReference type="RefSeq" id="WP_015329971.1">
    <property type="nucleotide sequence ID" value="NC_020054.1"/>
</dbReference>
<name>I0K418_9BACT</name>
<feature type="domain" description="IPT/TIG" evidence="2">
    <location>
        <begin position="31"/>
        <end position="113"/>
    </location>
</feature>
<dbReference type="InterPro" id="IPR002909">
    <property type="entry name" value="IPT_dom"/>
</dbReference>
<sequence length="769" mass="80772">MEKRVRFAVQGLCLLVMLMAALAGCKVNEFPPELWSVNPSQYEIGRTVELKGAQFGAEPIVTFGQGATAVQASIQSRSDQVLTVTVPRIATGPTQVQVANSQGMTPPLSFTVVQPRPVLTALSPANTPPGGVMKVTGDNIDRVTSIRFDTTRAASFTVVSPNEVLVTISPTLPKGQYIFHFATEGGEFGTPYLVAGTPVITGFTPKRGRTGQEIVITGRYLADGQVFVNRGLADPSTVRGTDTEIRAIIPPDATTGRVSVRTFNQLTGISADSIYLASTPVIQAGPTPAEGIVGDKVIITGLNYRDVSEVKFGAVTAPFRILNDTQLEVTVPPRTESGNVPVTISGIGGSTTGNQPFFYIQAPTNIAFTPLRRAKNKQVTITGQNLFRIQSITLNGKPVSIHSAVEGVEVTFFVSPTDVSGPITVTNRAGTAISTRSLTIIQSPTVTDYPRRVAAGARMVLKGTWLRDAVVQFSGAASPALIDGKNEDNELWIRVPDDAQTGSFQLVTDSPDVFSSEQVTIIRPVPNIAFTPTSGKAGDEITVTGTFFEDVTDVRFNGGASLPATFRREFNNLKVIVPANAVTGTICLTNPAGIACSAGTFTVLRLPSGLSFSPKKGLAGSEVTISGQNLADVTEIRFSEGKSQPAAFRRVGATLIATVPADAADGSICLTNGAGTVCTSEFYDVLLPISNVAVVTTTAKVGAEVIITGTNVLTVSEVRFNNGRSSAAKFRGVGATLVVTVPADAASGPICLTNEAGTVCTKETVTIEK</sequence>
<evidence type="ECO:0000313" key="4">
    <source>
        <dbReference type="Proteomes" id="UP000011058"/>
    </source>
</evidence>
<protein>
    <recommendedName>
        <fullName evidence="2">IPT/TIG domain-containing protein</fullName>
    </recommendedName>
</protein>
<dbReference type="eggNOG" id="COG3468">
    <property type="taxonomic scope" value="Bacteria"/>
</dbReference>
<dbReference type="InterPro" id="IPR014756">
    <property type="entry name" value="Ig_E-set"/>
</dbReference>
<dbReference type="SMART" id="SM00429">
    <property type="entry name" value="IPT"/>
    <property type="match status" value="4"/>
</dbReference>
<dbReference type="EMBL" id="HE796683">
    <property type="protein sequence ID" value="CCG98871.1"/>
    <property type="molecule type" value="Genomic_DNA"/>
</dbReference>
<evidence type="ECO:0000259" key="2">
    <source>
        <dbReference type="SMART" id="SM00429"/>
    </source>
</evidence>
<dbReference type="Pfam" id="PF01833">
    <property type="entry name" value="TIG"/>
    <property type="match status" value="3"/>
</dbReference>
<feature type="domain" description="IPT/TIG" evidence="2">
    <location>
        <begin position="606"/>
        <end position="685"/>
    </location>
</feature>
<feature type="domain" description="IPT/TIG" evidence="2">
    <location>
        <begin position="197"/>
        <end position="276"/>
    </location>
</feature>
<dbReference type="PROSITE" id="PS51257">
    <property type="entry name" value="PROKAR_LIPOPROTEIN"/>
    <property type="match status" value="1"/>
</dbReference>